<dbReference type="GeneID" id="83548157"/>
<evidence type="ECO:0000313" key="6">
    <source>
        <dbReference type="EMBL" id="TWW10309.1"/>
    </source>
</evidence>
<dbReference type="Proteomes" id="UP000321659">
    <property type="component" value="Unassembled WGS sequence"/>
</dbReference>
<evidence type="ECO:0000256" key="2">
    <source>
        <dbReference type="ARBA" id="ARBA00022475"/>
    </source>
</evidence>
<evidence type="ECO:0000313" key="7">
    <source>
        <dbReference type="Proteomes" id="UP000321659"/>
    </source>
</evidence>
<keyword evidence="2" id="KW-1003">Cell membrane</keyword>
<dbReference type="RefSeq" id="WP_112249572.1">
    <property type="nucleotide sequence ID" value="NZ_CBCRTS010000005.1"/>
</dbReference>
<reference evidence="6 7" key="1">
    <citation type="submission" date="2019-04" db="EMBL/GenBank/DDBJ databases">
        <title>In vitro growth and metabolic characteristics of meat-borne Lactobacillus algidus strains.</title>
        <authorList>
            <person name="Sade E."/>
            <person name="Per J."/>
            <person name="Tytti H."/>
            <person name="Johanna B.K."/>
        </authorList>
    </citation>
    <scope>NUCLEOTIDE SEQUENCE [LARGE SCALE GENOMIC DNA]</scope>
    <source>
        <strain evidence="6 7">LTS37-1</strain>
    </source>
</reference>
<sequence length="319" mass="33879">MSVITILMTMVSTALIYSAPLIFTALGGTFSERGGIVNVGLEGIMIVGAFSGAVFNLTYGPALGAVTPWIGLLVAGGFGLLFSVLHALATVNFRADHIVSGTVLNMLAPALCVFLTKIFYDGKGQTPVLDQSLSTFTFPILSKIPVVGEIFFTRTSLLAYLGILIGFISWWILTKTKFGLRLRSVGENPQAADTLGINVYLMRYSGVLISGFLGGIGGGIMSQSISLNFSVSTIAGQGFMALAAMIFGKWHPLKVVAAAIFFGISQSLAIIGAYIPVISKIDDVWFQMAPYLITIVVLALFIGKFYAPAADGETYVKSK</sequence>
<evidence type="ECO:0000256" key="3">
    <source>
        <dbReference type="ARBA" id="ARBA00022692"/>
    </source>
</evidence>
<dbReference type="GO" id="GO:0022857">
    <property type="term" value="F:transmembrane transporter activity"/>
    <property type="evidence" value="ECO:0007669"/>
    <property type="project" value="InterPro"/>
</dbReference>
<dbReference type="InterPro" id="IPR001851">
    <property type="entry name" value="ABC_transp_permease"/>
</dbReference>
<dbReference type="GO" id="GO:0005886">
    <property type="term" value="C:plasma membrane"/>
    <property type="evidence" value="ECO:0007669"/>
    <property type="project" value="UniProtKB-SubCell"/>
</dbReference>
<protein>
    <submittedName>
        <fullName evidence="6">ABC transporter permease</fullName>
    </submittedName>
</protein>
<name>A0A2C8EL24_9LACO</name>
<keyword evidence="3" id="KW-0812">Transmembrane</keyword>
<dbReference type="PANTHER" id="PTHR43370:SF1">
    <property type="entry name" value="GUANOSINE ABC TRANSPORTER PERMEASE PROTEIN NUPQ"/>
    <property type="match status" value="1"/>
</dbReference>
<keyword evidence="5" id="KW-0472">Membrane</keyword>
<proteinExistence type="predicted"/>
<evidence type="ECO:0000256" key="4">
    <source>
        <dbReference type="ARBA" id="ARBA00022989"/>
    </source>
</evidence>
<evidence type="ECO:0000256" key="1">
    <source>
        <dbReference type="ARBA" id="ARBA00004651"/>
    </source>
</evidence>
<dbReference type="Pfam" id="PF02653">
    <property type="entry name" value="BPD_transp_2"/>
    <property type="match status" value="1"/>
</dbReference>
<comment type="caution">
    <text evidence="6">The sequence shown here is derived from an EMBL/GenBank/DDBJ whole genome shotgun (WGS) entry which is preliminary data.</text>
</comment>
<accession>A0A2C8EL24</accession>
<dbReference type="CDD" id="cd06580">
    <property type="entry name" value="TM_PBP1_transp_TpRbsC_like"/>
    <property type="match status" value="1"/>
</dbReference>
<dbReference type="AlphaFoldDB" id="A0A2C8EL24"/>
<organism evidence="6 7">
    <name type="scientific">Dellaglioa algida</name>
    <dbReference type="NCBI Taxonomy" id="105612"/>
    <lineage>
        <taxon>Bacteria</taxon>
        <taxon>Bacillati</taxon>
        <taxon>Bacillota</taxon>
        <taxon>Bacilli</taxon>
        <taxon>Lactobacillales</taxon>
        <taxon>Lactobacillaceae</taxon>
        <taxon>Dellaglioa</taxon>
    </lineage>
</organism>
<keyword evidence="4" id="KW-1133">Transmembrane helix</keyword>
<gene>
    <name evidence="6" type="ORF">LABALGLTS371_15030</name>
</gene>
<comment type="subcellular location">
    <subcellularLocation>
        <location evidence="1">Cell membrane</location>
        <topology evidence="1">Multi-pass membrane protein</topology>
    </subcellularLocation>
</comment>
<evidence type="ECO:0000256" key="5">
    <source>
        <dbReference type="ARBA" id="ARBA00023136"/>
    </source>
</evidence>
<dbReference type="EMBL" id="SRRQ01000016">
    <property type="protein sequence ID" value="TWW10309.1"/>
    <property type="molecule type" value="Genomic_DNA"/>
</dbReference>
<dbReference type="PANTHER" id="PTHR43370">
    <property type="entry name" value="SUGAR ABC TRANSPORTER INTEGRAL MEMBRANE PROTEIN-RELATED"/>
    <property type="match status" value="1"/>
</dbReference>